<protein>
    <recommendedName>
        <fullName evidence="8">HIT-type domain-containing protein</fullName>
    </recommendedName>
</protein>
<accession>A0ABR0E0P6</accession>
<proteinExistence type="inferred from homology"/>
<evidence type="ECO:0000256" key="4">
    <source>
        <dbReference type="ARBA" id="ARBA00049598"/>
    </source>
</evidence>
<sequence>MSLLSELCSICYVEKPKYRCPRCKTGTCSLPCYKRHQQRASCNGKRDPAEYLKKKQLATPEGIDRDFNYLKGVERDMDNAHRDTRERGIGSSKSASRAPYHGTNPAGKLERYLGKNRITISRAPKGMSRQKSNKTRGTKRGHIFWTVEWINSEGKSELHHDCPETTTIEEAFSTSPTEKASNSREKKRKREESELEAGSAQMQPTASLLGSTADIGAADTTANGDDAAPNVEPQEKLSNMIEPVQEPKEEKPKPDRFFYLHKVGASSSCKVLIPLMPNCTLTESLQDQTVMEYPTYYVLPYSPGKLPPGFMTEHQYLKIRKGEEEELEQAMVKAEEGGMLIKNEPGLPPRPTQRTSQADANRSSEVDANKILDMLKRDVTR</sequence>
<dbReference type="PANTHER" id="PTHR13483">
    <property type="entry name" value="BOX C_D SNORNA PROTEIN 1-RELATED"/>
    <property type="match status" value="1"/>
</dbReference>
<feature type="region of interest" description="Disordered" evidence="7">
    <location>
        <begin position="168"/>
        <end position="252"/>
    </location>
</feature>
<dbReference type="EMBL" id="JAXOVC010000013">
    <property type="protein sequence ID" value="KAK4494771.1"/>
    <property type="molecule type" value="Genomic_DNA"/>
</dbReference>
<dbReference type="PANTHER" id="PTHR13483:SF11">
    <property type="entry name" value="ZINC FINGER HIT DOMAIN-CONTAINING PROTEIN 3"/>
    <property type="match status" value="1"/>
</dbReference>
<comment type="caution">
    <text evidence="9">The sequence shown here is derived from an EMBL/GenBank/DDBJ whole genome shotgun (WGS) entry which is preliminary data.</text>
</comment>
<dbReference type="InterPro" id="IPR051639">
    <property type="entry name" value="BCD1"/>
</dbReference>
<dbReference type="CDD" id="cd23023">
    <property type="entry name" value="zf-HIT_BCD1"/>
    <property type="match status" value="1"/>
</dbReference>
<evidence type="ECO:0000259" key="8">
    <source>
        <dbReference type="PROSITE" id="PS51083"/>
    </source>
</evidence>
<gene>
    <name evidence="9" type="ORF">PRZ48_014127</name>
</gene>
<evidence type="ECO:0000313" key="10">
    <source>
        <dbReference type="Proteomes" id="UP001305779"/>
    </source>
</evidence>
<dbReference type="PROSITE" id="PS51083">
    <property type="entry name" value="ZF_HIT"/>
    <property type="match status" value="1"/>
</dbReference>
<dbReference type="SUPFAM" id="SSF144232">
    <property type="entry name" value="HIT/MYND zinc finger-like"/>
    <property type="match status" value="1"/>
</dbReference>
<feature type="domain" description="HIT-type" evidence="8">
    <location>
        <begin position="8"/>
        <end position="42"/>
    </location>
</feature>
<dbReference type="InterPro" id="IPR007529">
    <property type="entry name" value="Znf_HIT"/>
</dbReference>
<keyword evidence="10" id="KW-1185">Reference proteome</keyword>
<dbReference type="InterPro" id="IPR057721">
    <property type="entry name" value="BCD1_alpha/beta"/>
</dbReference>
<feature type="region of interest" description="Disordered" evidence="7">
    <location>
        <begin position="339"/>
        <end position="381"/>
    </location>
</feature>
<name>A0ABR0E0P6_ZASCE</name>
<feature type="compositionally biased region" description="Basic and acidic residues" evidence="7">
    <location>
        <begin position="362"/>
        <end position="381"/>
    </location>
</feature>
<comment type="similarity">
    <text evidence="5">Belongs to the BCD1 family.</text>
</comment>
<evidence type="ECO:0000256" key="6">
    <source>
        <dbReference type="PROSITE-ProRule" id="PRU00453"/>
    </source>
</evidence>
<organism evidence="9 10">
    <name type="scientific">Zasmidium cellare</name>
    <name type="common">Wine cellar mold</name>
    <name type="synonym">Racodium cellare</name>
    <dbReference type="NCBI Taxonomy" id="395010"/>
    <lineage>
        <taxon>Eukaryota</taxon>
        <taxon>Fungi</taxon>
        <taxon>Dikarya</taxon>
        <taxon>Ascomycota</taxon>
        <taxon>Pezizomycotina</taxon>
        <taxon>Dothideomycetes</taxon>
        <taxon>Dothideomycetidae</taxon>
        <taxon>Mycosphaerellales</taxon>
        <taxon>Mycosphaerellaceae</taxon>
        <taxon>Zasmidium</taxon>
    </lineage>
</organism>
<feature type="region of interest" description="Disordered" evidence="7">
    <location>
        <begin position="80"/>
        <end position="139"/>
    </location>
</feature>
<evidence type="ECO:0000313" key="9">
    <source>
        <dbReference type="EMBL" id="KAK4494771.1"/>
    </source>
</evidence>
<evidence type="ECO:0000256" key="5">
    <source>
        <dbReference type="ARBA" id="ARBA00049654"/>
    </source>
</evidence>
<dbReference type="Proteomes" id="UP001305779">
    <property type="component" value="Unassembled WGS sequence"/>
</dbReference>
<reference evidence="9 10" key="1">
    <citation type="journal article" date="2023" name="G3 (Bethesda)">
        <title>A chromosome-level genome assembly of Zasmidium syzygii isolated from banana leaves.</title>
        <authorList>
            <person name="van Westerhoven A.C."/>
            <person name="Mehrabi R."/>
            <person name="Talebi R."/>
            <person name="Steentjes M.B.F."/>
            <person name="Corcolon B."/>
            <person name="Chong P.A."/>
            <person name="Kema G.H.J."/>
            <person name="Seidl M.F."/>
        </authorList>
    </citation>
    <scope>NUCLEOTIDE SEQUENCE [LARGE SCALE GENOMIC DNA]</scope>
    <source>
        <strain evidence="9 10">P124</strain>
    </source>
</reference>
<dbReference type="Pfam" id="PF25790">
    <property type="entry name" value="BCD1"/>
    <property type="match status" value="1"/>
</dbReference>
<feature type="compositionally biased region" description="Polar residues" evidence="7">
    <location>
        <begin position="200"/>
        <end position="209"/>
    </location>
</feature>
<evidence type="ECO:0000256" key="2">
    <source>
        <dbReference type="ARBA" id="ARBA00022771"/>
    </source>
</evidence>
<feature type="compositionally biased region" description="Polar residues" evidence="7">
    <location>
        <begin position="352"/>
        <end position="361"/>
    </location>
</feature>
<dbReference type="Gene3D" id="3.30.60.190">
    <property type="match status" value="1"/>
</dbReference>
<keyword evidence="2 6" id="KW-0863">Zinc-finger</keyword>
<evidence type="ECO:0000256" key="3">
    <source>
        <dbReference type="ARBA" id="ARBA00022833"/>
    </source>
</evidence>
<dbReference type="Pfam" id="PF04438">
    <property type="entry name" value="zf-HIT"/>
    <property type="match status" value="1"/>
</dbReference>
<evidence type="ECO:0000256" key="7">
    <source>
        <dbReference type="SAM" id="MobiDB-lite"/>
    </source>
</evidence>
<keyword evidence="3" id="KW-0862">Zinc</keyword>
<evidence type="ECO:0000256" key="1">
    <source>
        <dbReference type="ARBA" id="ARBA00022723"/>
    </source>
</evidence>
<comment type="function">
    <text evidence="4">Required for box C/D snoRNAs accumulation involved in snoRNA processing, snoRNA transport to the nucleolus and ribosome biogenesis.</text>
</comment>
<feature type="compositionally biased region" description="Low complexity" evidence="7">
    <location>
        <begin position="210"/>
        <end position="228"/>
    </location>
</feature>
<keyword evidence="1" id="KW-0479">Metal-binding</keyword>
<feature type="compositionally biased region" description="Polar residues" evidence="7">
    <location>
        <begin position="168"/>
        <end position="177"/>
    </location>
</feature>